<comment type="caution">
    <text evidence="4">The sequence shown here is derived from an EMBL/GenBank/DDBJ whole genome shotgun (WGS) entry which is preliminary data.</text>
</comment>
<dbReference type="InterPro" id="IPR049790">
    <property type="entry name" value="Rv3655c/TadE"/>
</dbReference>
<keyword evidence="2" id="KW-1133">Transmembrane helix</keyword>
<organism evidence="4 5">
    <name type="scientific">Streptomyces albidoflavus</name>
    <dbReference type="NCBI Taxonomy" id="1886"/>
    <lineage>
        <taxon>Bacteria</taxon>
        <taxon>Bacillati</taxon>
        <taxon>Actinomycetota</taxon>
        <taxon>Actinomycetes</taxon>
        <taxon>Kitasatosporales</taxon>
        <taxon>Streptomycetaceae</taxon>
        <taxon>Streptomyces</taxon>
        <taxon>Streptomyces albidoflavus group</taxon>
    </lineage>
</organism>
<feature type="region of interest" description="Disordered" evidence="1">
    <location>
        <begin position="143"/>
        <end position="179"/>
    </location>
</feature>
<evidence type="ECO:0000313" key="4">
    <source>
        <dbReference type="EMBL" id="GHI46846.1"/>
    </source>
</evidence>
<gene>
    <name evidence="4" type="ORF">ScoT_30200</name>
</gene>
<accession>A0AA37BYY4</accession>
<evidence type="ECO:0000256" key="1">
    <source>
        <dbReference type="SAM" id="MobiDB-lite"/>
    </source>
</evidence>
<dbReference type="InterPro" id="IPR012495">
    <property type="entry name" value="TadE-like_dom"/>
</dbReference>
<keyword evidence="2" id="KW-0812">Transmembrane</keyword>
<evidence type="ECO:0000259" key="3">
    <source>
        <dbReference type="Pfam" id="PF07811"/>
    </source>
</evidence>
<dbReference type="AlphaFoldDB" id="A0AA37BYY4"/>
<feature type="compositionally biased region" description="Basic and acidic residues" evidence="1">
    <location>
        <begin position="168"/>
        <end position="179"/>
    </location>
</feature>
<feature type="transmembrane region" description="Helical" evidence="2">
    <location>
        <begin position="39"/>
        <end position="62"/>
    </location>
</feature>
<dbReference type="Pfam" id="PF07811">
    <property type="entry name" value="TadE"/>
    <property type="match status" value="1"/>
</dbReference>
<reference evidence="4" key="1">
    <citation type="submission" date="2022-09" db="EMBL/GenBank/DDBJ databases">
        <title>Whole genome shotgun sequence of Streptomyces albidoflavus NBRC 12854.</title>
        <authorList>
            <person name="Komaki H."/>
            <person name="Tamura T."/>
        </authorList>
    </citation>
    <scope>NUCLEOTIDE SEQUENCE</scope>
    <source>
        <strain evidence="4">NBRC 12854</strain>
    </source>
</reference>
<evidence type="ECO:0000313" key="5">
    <source>
        <dbReference type="Proteomes" id="UP001051844"/>
    </source>
</evidence>
<protein>
    <recommendedName>
        <fullName evidence="3">TadE-like domain-containing protein</fullName>
    </recommendedName>
</protein>
<evidence type="ECO:0000256" key="2">
    <source>
        <dbReference type="SAM" id="Phobius"/>
    </source>
</evidence>
<dbReference type="Proteomes" id="UP001051844">
    <property type="component" value="Unassembled WGS sequence"/>
</dbReference>
<proteinExistence type="predicted"/>
<keyword evidence="2" id="KW-0472">Membrane</keyword>
<name>A0AA37BYY4_9ACTN</name>
<dbReference type="NCBIfam" id="NF041390">
    <property type="entry name" value="TadE_Rv3655c"/>
    <property type="match status" value="1"/>
</dbReference>
<sequence>MRRSERAGPPGLRWAGGACWRRYRRSGDGRRRDGQRGAVTAEAAVVLPVLVVFLLALVWALLAVAAHIQCVDAARAGARAAARQDPPAAVVEAALQAAPEGAEVTVGRTGDLVQVEVRARTPGLGKLTIGLHARAVVLAEETVGTGTPVDGPPTEEAQAGDDTGGNEEPARGGTREGPE</sequence>
<feature type="domain" description="TadE-like" evidence="3">
    <location>
        <begin position="37"/>
        <end position="79"/>
    </location>
</feature>
<dbReference type="EMBL" id="BNDZ01000005">
    <property type="protein sequence ID" value="GHI46846.1"/>
    <property type="molecule type" value="Genomic_DNA"/>
</dbReference>